<dbReference type="EMBL" id="JAQQWM010000009">
    <property type="protein sequence ID" value="KAK8047489.1"/>
    <property type="molecule type" value="Genomic_DNA"/>
</dbReference>
<protein>
    <recommendedName>
        <fullName evidence="3">Fungal N-terminal domain-containing protein</fullName>
    </recommendedName>
</protein>
<evidence type="ECO:0000313" key="2">
    <source>
        <dbReference type="Proteomes" id="UP001446871"/>
    </source>
</evidence>
<gene>
    <name evidence="1" type="ORF">PG996_015553</name>
</gene>
<sequence length="147" mass="16156">MAAESVALAASIAGLVSLGLQDTNGIVAYVDALKNREEELASIKRQSDAMVAALAAIKASSSRLQTQQHDAAVAHSIQSCEVELQAVETLLAELANCDTSTWRRRFNSKKKKLSYRFDRPKVQQVTQRLHHANDILQLTLTGLELWV</sequence>
<evidence type="ECO:0008006" key="3">
    <source>
        <dbReference type="Google" id="ProtNLM"/>
    </source>
</evidence>
<evidence type="ECO:0000313" key="1">
    <source>
        <dbReference type="EMBL" id="KAK8047489.1"/>
    </source>
</evidence>
<accession>A0ABR1TLI4</accession>
<proteinExistence type="predicted"/>
<keyword evidence="2" id="KW-1185">Reference proteome</keyword>
<organism evidence="1 2">
    <name type="scientific">Apiospora saccharicola</name>
    <dbReference type="NCBI Taxonomy" id="335842"/>
    <lineage>
        <taxon>Eukaryota</taxon>
        <taxon>Fungi</taxon>
        <taxon>Dikarya</taxon>
        <taxon>Ascomycota</taxon>
        <taxon>Pezizomycotina</taxon>
        <taxon>Sordariomycetes</taxon>
        <taxon>Xylariomycetidae</taxon>
        <taxon>Amphisphaeriales</taxon>
        <taxon>Apiosporaceae</taxon>
        <taxon>Apiospora</taxon>
    </lineage>
</organism>
<reference evidence="1 2" key="1">
    <citation type="submission" date="2023-01" db="EMBL/GenBank/DDBJ databases">
        <title>Analysis of 21 Apiospora genomes using comparative genomics revels a genus with tremendous synthesis potential of carbohydrate active enzymes and secondary metabolites.</title>
        <authorList>
            <person name="Sorensen T."/>
        </authorList>
    </citation>
    <scope>NUCLEOTIDE SEQUENCE [LARGE SCALE GENOMIC DNA]</scope>
    <source>
        <strain evidence="1 2">CBS 83171</strain>
    </source>
</reference>
<comment type="caution">
    <text evidence="1">The sequence shown here is derived from an EMBL/GenBank/DDBJ whole genome shotgun (WGS) entry which is preliminary data.</text>
</comment>
<dbReference type="Proteomes" id="UP001446871">
    <property type="component" value="Unassembled WGS sequence"/>
</dbReference>
<name>A0ABR1TLI4_9PEZI</name>